<dbReference type="InterPro" id="IPR025724">
    <property type="entry name" value="GAG-pre-integrase_dom"/>
</dbReference>
<reference evidence="5" key="1">
    <citation type="journal article" date="2019" name="Sci. Rep.">
        <title>Draft genome of Tanacetum cinerariifolium, the natural source of mosquito coil.</title>
        <authorList>
            <person name="Yamashiro T."/>
            <person name="Shiraishi A."/>
            <person name="Satake H."/>
            <person name="Nakayama K."/>
        </authorList>
    </citation>
    <scope>NUCLEOTIDE SEQUENCE</scope>
</reference>
<evidence type="ECO:0000259" key="4">
    <source>
        <dbReference type="Pfam" id="PF25597"/>
    </source>
</evidence>
<dbReference type="InterPro" id="IPR021109">
    <property type="entry name" value="Peptidase_aspartic_dom_sf"/>
</dbReference>
<evidence type="ECO:0000259" key="2">
    <source>
        <dbReference type="Pfam" id="PF13976"/>
    </source>
</evidence>
<gene>
    <name evidence="5" type="ORF">Tci_009390</name>
</gene>
<feature type="region of interest" description="Disordered" evidence="1">
    <location>
        <begin position="591"/>
        <end position="629"/>
    </location>
</feature>
<name>A0A6L2JL65_TANCI</name>
<sequence length="1218" mass="137299">MKQLNKEIKPANYTKINHLSGVFVPQTTKSHEELYFSNISKTANVSKSISIPNDDFSDDTTSSVARKFLNEVKSTIVTLQRVVKHIMTIKPYNWSSSAHQELHKIIKDENFPIVNQVDARVQNFEIQFLNEASKFVGDFKSLANEADASLAKQKALELEIEHLLKAVVSQDIMNIVQKKSVIDTSDLQTKLERTKERFENCIIKKENEYDKLWNDCTIYKNAKLRTQLFKKVSDQKDNTHDTSANTKFAKRPIVKILPKVGETNTLSKPVTSNSASTPKEPKVVKNDKDVISKVVCAMCCSKHMIGNLKLLINFVWKFMGTVRFENDHVAAILGFGDIQWGNILITRVYFVEGLGHNLFSMGQFFDSDLEVAFRRNASFVRSLEGVDLLKRDRSTNLYTINLHEMDSASPICLMARASSTKSWLWHQRLSHLNFDTINDLAINDLVSGLPKFKYHKEHPCPSCEQGKKQKSISSTKTSSKFKAEITSSSYGFVKLDISFLYVFGAICYSKNDREDIGKLGAKGDIGFFIGYSADSCANRIYNRRTKKIMKTMNVSFDELSAMAFEQHISKPGLQSMTNDREDIGKLGAKATARTVSPAQEPQLRQTSTASTTIADAAPTPTNSSSQATNIPITSQDVDELNSNAMGITTRSGVAYQGPKIPTQSKVVKQGTEEKLSEMARTPINEQCSTVILKKLPRKLGDPGKFFIPCEFPGMDECLALADLGASINIMPLFVWEGLSLLKHTPTCMTLELTDRSVSKPIDIAKDVSVKVDVTASGNPNPYDDLIVSTTSPTLTLFGDSDFLLFEEADAFLGLEDDPNSPEFNPFYYDPEGDILLLEAILNRIDNDIYSTVDACLNACKMWKAIERNQCDVTNHQVNVQFLLQLQSEWQRFMTLVKQSQELKTVSYHKLYDILKQHQNEVNEIRAERIARTANPLALVAQQQPVYHPQTYPTHHTQNSSTRSQQAATRNRGKAIINSPQPIFDQEPFMVAEDDETSKDKEIDKLMALISLLFKKSYKPTNNNLHTSSNTSRANQDNSPRINRGAGYENRRFGNVAGAKETVGSTVVQKSRIQCYNFKEFGHVVRECQKPKRVNDAAYYRENMLLCKQEEAGIQLNAEQADWRDDTDDDELEDQELEAHYMYMAQLQKVSPDAANSGPIFDAEPLQKVSNDDHYNMFAIESSHPEQSKSVPHTYPIEQDAHNVIIDSLDMSYDREEID</sequence>
<dbReference type="PANTHER" id="PTHR33067:SF35">
    <property type="entry name" value="ASPARTIC PEPTIDASE DDI1-TYPE DOMAIN-CONTAINING PROTEIN"/>
    <property type="match status" value="1"/>
</dbReference>
<feature type="domain" description="GAG-pre-integrase" evidence="2">
    <location>
        <begin position="396"/>
        <end position="467"/>
    </location>
</feature>
<feature type="domain" description="Retroviral polymerase SH3-like" evidence="4">
    <location>
        <begin position="506"/>
        <end position="565"/>
    </location>
</feature>
<dbReference type="InterPro" id="IPR057670">
    <property type="entry name" value="SH3_retrovirus"/>
</dbReference>
<evidence type="ECO:0000313" key="5">
    <source>
        <dbReference type="EMBL" id="GEU37412.1"/>
    </source>
</evidence>
<feature type="region of interest" description="Disordered" evidence="1">
    <location>
        <begin position="948"/>
        <end position="978"/>
    </location>
</feature>
<feature type="region of interest" description="Disordered" evidence="1">
    <location>
        <begin position="1019"/>
        <end position="1049"/>
    </location>
</feature>
<protein>
    <submittedName>
        <fullName evidence="5">Integrase, catalytic region, zinc finger, CCHC-type, peptidase aspartic, catalytic</fullName>
    </submittedName>
</protein>
<feature type="domain" description="Retrovirus-related Pol polyprotein from transposon TNT 1-94-like beta-barrel" evidence="3">
    <location>
        <begin position="300"/>
        <end position="365"/>
    </location>
</feature>
<dbReference type="InterPro" id="IPR054722">
    <property type="entry name" value="PolX-like_BBD"/>
</dbReference>
<dbReference type="AlphaFoldDB" id="A0A6L2JL65"/>
<proteinExistence type="predicted"/>
<dbReference type="PANTHER" id="PTHR33067">
    <property type="entry name" value="RNA-DIRECTED DNA POLYMERASE-RELATED"/>
    <property type="match status" value="1"/>
</dbReference>
<feature type="compositionally biased region" description="Polar residues" evidence="1">
    <location>
        <begin position="593"/>
        <end position="605"/>
    </location>
</feature>
<organism evidence="5">
    <name type="scientific">Tanacetum cinerariifolium</name>
    <name type="common">Dalmatian daisy</name>
    <name type="synonym">Chrysanthemum cinerariifolium</name>
    <dbReference type="NCBI Taxonomy" id="118510"/>
    <lineage>
        <taxon>Eukaryota</taxon>
        <taxon>Viridiplantae</taxon>
        <taxon>Streptophyta</taxon>
        <taxon>Embryophyta</taxon>
        <taxon>Tracheophyta</taxon>
        <taxon>Spermatophyta</taxon>
        <taxon>Magnoliopsida</taxon>
        <taxon>eudicotyledons</taxon>
        <taxon>Gunneridae</taxon>
        <taxon>Pentapetalae</taxon>
        <taxon>asterids</taxon>
        <taxon>campanulids</taxon>
        <taxon>Asterales</taxon>
        <taxon>Asteraceae</taxon>
        <taxon>Asteroideae</taxon>
        <taxon>Anthemideae</taxon>
        <taxon>Anthemidinae</taxon>
        <taxon>Tanacetum</taxon>
    </lineage>
</organism>
<accession>A0A6L2JL65</accession>
<feature type="compositionally biased region" description="Low complexity" evidence="1">
    <location>
        <begin position="1020"/>
        <end position="1031"/>
    </location>
</feature>
<dbReference type="Pfam" id="PF22936">
    <property type="entry name" value="Pol_BBD"/>
    <property type="match status" value="1"/>
</dbReference>
<dbReference type="Gene3D" id="2.40.70.10">
    <property type="entry name" value="Acid Proteases"/>
    <property type="match status" value="1"/>
</dbReference>
<dbReference type="Pfam" id="PF25597">
    <property type="entry name" value="SH3_retrovirus"/>
    <property type="match status" value="1"/>
</dbReference>
<feature type="compositionally biased region" description="Polar residues" evidence="1">
    <location>
        <begin position="948"/>
        <end position="968"/>
    </location>
</feature>
<dbReference type="EMBL" id="BKCJ010000926">
    <property type="protein sequence ID" value="GEU37412.1"/>
    <property type="molecule type" value="Genomic_DNA"/>
</dbReference>
<evidence type="ECO:0000256" key="1">
    <source>
        <dbReference type="SAM" id="MobiDB-lite"/>
    </source>
</evidence>
<dbReference type="Pfam" id="PF13976">
    <property type="entry name" value="gag_pre-integrs"/>
    <property type="match status" value="1"/>
</dbReference>
<feature type="compositionally biased region" description="Low complexity" evidence="1">
    <location>
        <begin position="606"/>
        <end position="621"/>
    </location>
</feature>
<evidence type="ECO:0000259" key="3">
    <source>
        <dbReference type="Pfam" id="PF22936"/>
    </source>
</evidence>
<comment type="caution">
    <text evidence="5">The sequence shown here is derived from an EMBL/GenBank/DDBJ whole genome shotgun (WGS) entry which is preliminary data.</text>
</comment>